<gene>
    <name evidence="5" type="ORF">FHX61_005961</name>
</gene>
<dbReference type="InterPro" id="IPR013762">
    <property type="entry name" value="Integrase-like_cat_sf"/>
</dbReference>
<dbReference type="InterPro" id="IPR010998">
    <property type="entry name" value="Integrase_recombinase_N"/>
</dbReference>
<dbReference type="Pfam" id="PF00589">
    <property type="entry name" value="Phage_integrase"/>
    <property type="match status" value="1"/>
</dbReference>
<dbReference type="RefSeq" id="WP_260154766.1">
    <property type="nucleotide sequence ID" value="NZ_JACHWF010000015.1"/>
</dbReference>
<protein>
    <submittedName>
        <fullName evidence="5">Site-specific recombinase XerD</fullName>
    </submittedName>
</protein>
<dbReference type="Proteomes" id="UP000578036">
    <property type="component" value="Unassembled WGS sequence"/>
</dbReference>
<dbReference type="Gene3D" id="1.10.150.130">
    <property type="match status" value="1"/>
</dbReference>
<evidence type="ECO:0000259" key="4">
    <source>
        <dbReference type="PROSITE" id="PS51898"/>
    </source>
</evidence>
<dbReference type="GO" id="GO:0006310">
    <property type="term" value="P:DNA recombination"/>
    <property type="evidence" value="ECO:0007669"/>
    <property type="project" value="UniProtKB-KW"/>
</dbReference>
<dbReference type="AlphaFoldDB" id="A0A7W4VGP7"/>
<feature type="domain" description="Tyr recombinase" evidence="4">
    <location>
        <begin position="98"/>
        <end position="283"/>
    </location>
</feature>
<dbReference type="GO" id="GO:0015074">
    <property type="term" value="P:DNA integration"/>
    <property type="evidence" value="ECO:0007669"/>
    <property type="project" value="UniProtKB-KW"/>
</dbReference>
<sequence length="287" mass="31890">MDYLVAHRGSPAGTVHKKLTHIGYLFQHLSVHNRTWRSMTLADVDAFLVDCSSRYARTTTADIACSIRSFSRFLFATGRSSRNFADSVIAPVQPRYERPRRALAWEDVQRLLAAVDQSSPRGLRDYAMLLMMVTYGFGAGELIRLQLDDINWTASTLQVMRPKTGVVFTLPLLPVIAKALVRYLRGGRPPHTTTRYLFVQLKLPFAPLTASSAVRHVIVRHAAAAGLTAPYLGSHVLRHSHAARQIDLGADPRVISEILGHRDPNSISAYVRIATETLRDVSLPVPS</sequence>
<dbReference type="Gene3D" id="1.10.443.10">
    <property type="entry name" value="Intergrase catalytic core"/>
    <property type="match status" value="1"/>
</dbReference>
<dbReference type="InterPro" id="IPR002104">
    <property type="entry name" value="Integrase_catalytic"/>
</dbReference>
<keyword evidence="6" id="KW-1185">Reference proteome</keyword>
<keyword evidence="1" id="KW-0229">DNA integration</keyword>
<accession>A0A7W4VGP7</accession>
<dbReference type="InterPro" id="IPR050090">
    <property type="entry name" value="Tyrosine_recombinase_XerCD"/>
</dbReference>
<keyword evidence="2" id="KW-0238">DNA-binding</keyword>
<dbReference type="PANTHER" id="PTHR30349">
    <property type="entry name" value="PHAGE INTEGRASE-RELATED"/>
    <property type="match status" value="1"/>
</dbReference>
<evidence type="ECO:0000256" key="1">
    <source>
        <dbReference type="ARBA" id="ARBA00022908"/>
    </source>
</evidence>
<organism evidence="5 6">
    <name type="scientific">Cupriavidus alkaliphilus</name>
    <dbReference type="NCBI Taxonomy" id="942866"/>
    <lineage>
        <taxon>Bacteria</taxon>
        <taxon>Pseudomonadati</taxon>
        <taxon>Pseudomonadota</taxon>
        <taxon>Betaproteobacteria</taxon>
        <taxon>Burkholderiales</taxon>
        <taxon>Burkholderiaceae</taxon>
        <taxon>Cupriavidus</taxon>
    </lineage>
</organism>
<dbReference type="GO" id="GO:0003677">
    <property type="term" value="F:DNA binding"/>
    <property type="evidence" value="ECO:0007669"/>
    <property type="project" value="UniProtKB-KW"/>
</dbReference>
<evidence type="ECO:0000256" key="3">
    <source>
        <dbReference type="ARBA" id="ARBA00023172"/>
    </source>
</evidence>
<evidence type="ECO:0000313" key="5">
    <source>
        <dbReference type="EMBL" id="MBB3011272.1"/>
    </source>
</evidence>
<dbReference type="PANTHER" id="PTHR30349:SF90">
    <property type="entry name" value="TYROSINE RECOMBINASE XERD"/>
    <property type="match status" value="1"/>
</dbReference>
<evidence type="ECO:0000256" key="2">
    <source>
        <dbReference type="ARBA" id="ARBA00023125"/>
    </source>
</evidence>
<dbReference type="CDD" id="cd01188">
    <property type="entry name" value="INT_RitA_C_like"/>
    <property type="match status" value="1"/>
</dbReference>
<reference evidence="5 6" key="1">
    <citation type="submission" date="2020-08" db="EMBL/GenBank/DDBJ databases">
        <title>Genomic Encyclopedia of Type Strains, Phase IV (KMG-V): Genome sequencing to study the core and pangenomes of soil and plant-associated prokaryotes.</title>
        <authorList>
            <person name="Whitman W."/>
        </authorList>
    </citation>
    <scope>NUCLEOTIDE SEQUENCE [LARGE SCALE GENOMIC DNA]</scope>
    <source>
        <strain evidence="5 6">SLV-2362</strain>
    </source>
</reference>
<name>A0A7W4VGP7_9BURK</name>
<dbReference type="PROSITE" id="PS51898">
    <property type="entry name" value="TYR_RECOMBINASE"/>
    <property type="match status" value="1"/>
</dbReference>
<evidence type="ECO:0000313" key="6">
    <source>
        <dbReference type="Proteomes" id="UP000578036"/>
    </source>
</evidence>
<proteinExistence type="predicted"/>
<comment type="caution">
    <text evidence="5">The sequence shown here is derived from an EMBL/GenBank/DDBJ whole genome shotgun (WGS) entry which is preliminary data.</text>
</comment>
<keyword evidence="3" id="KW-0233">DNA recombination</keyword>
<dbReference type="InterPro" id="IPR011010">
    <property type="entry name" value="DNA_brk_join_enz"/>
</dbReference>
<dbReference type="EMBL" id="JACHWF010000015">
    <property type="protein sequence ID" value="MBB3011272.1"/>
    <property type="molecule type" value="Genomic_DNA"/>
</dbReference>
<dbReference type="SUPFAM" id="SSF56349">
    <property type="entry name" value="DNA breaking-rejoining enzymes"/>
    <property type="match status" value="1"/>
</dbReference>